<protein>
    <submittedName>
        <fullName evidence="2">Uncharacterized protein</fullName>
    </submittedName>
</protein>
<dbReference type="RefSeq" id="XP_026609972.1">
    <property type="nucleotide sequence ID" value="XM_026755481.1"/>
</dbReference>
<proteinExistence type="predicted"/>
<evidence type="ECO:0000313" key="2">
    <source>
        <dbReference type="EMBL" id="RHZ43744.1"/>
    </source>
</evidence>
<dbReference type="AlphaFoldDB" id="A0A397G1M8"/>
<organism evidence="2 3">
    <name type="scientific">Aspergillus thermomutatus</name>
    <name type="common">Neosartorya pseudofischeri</name>
    <dbReference type="NCBI Taxonomy" id="41047"/>
    <lineage>
        <taxon>Eukaryota</taxon>
        <taxon>Fungi</taxon>
        <taxon>Dikarya</taxon>
        <taxon>Ascomycota</taxon>
        <taxon>Pezizomycotina</taxon>
        <taxon>Eurotiomycetes</taxon>
        <taxon>Eurotiomycetidae</taxon>
        <taxon>Eurotiales</taxon>
        <taxon>Aspergillaceae</taxon>
        <taxon>Aspergillus</taxon>
        <taxon>Aspergillus subgen. Fumigati</taxon>
    </lineage>
</organism>
<dbReference type="VEuPathDB" id="FungiDB:CDV56_101862"/>
<dbReference type="GeneID" id="38123836"/>
<accession>A0A397G1M8</accession>
<dbReference type="PANTHER" id="PTHR38049:SF2">
    <property type="entry name" value="RICIN B LECTIN DOMAIN-CONTAINING PROTEIN"/>
    <property type="match status" value="1"/>
</dbReference>
<dbReference type="EMBL" id="NKHU02000383">
    <property type="protein sequence ID" value="RHZ43744.1"/>
    <property type="molecule type" value="Genomic_DNA"/>
</dbReference>
<dbReference type="OrthoDB" id="3928002at2759"/>
<sequence length="217" mass="24699">MVLGLALMGVMAPAIMNMDQSSKSPEAGRQHAKRQRGHLLAQCYTSEETPEQRDQLHNAQVYLEEDGKLYVTKYPTPTMAPFDGHFYTHPDFPPDDISGLITLSGETPPLARWVFLDAEANEMRYGGKADTQGHICGPFDLHDAENGYITLERRQRWLAVKLPEQRVREEEALELGIAESEYGGRGLWTLYFDRDEYVLPAGTQWVKLRLRHVPVEK</sequence>
<name>A0A397G1M8_ASPTH</name>
<keyword evidence="3" id="KW-1185">Reference proteome</keyword>
<dbReference type="Proteomes" id="UP000215305">
    <property type="component" value="Unassembled WGS sequence"/>
</dbReference>
<gene>
    <name evidence="2" type="ORF">CDV56_101862</name>
</gene>
<reference evidence="2" key="1">
    <citation type="submission" date="2018-08" db="EMBL/GenBank/DDBJ databases">
        <title>Draft genome sequence of azole-resistant Aspergillus thermomutatus (Neosartorya pseudofischeri) strain HMR AF 39, isolated from a human nasal aspirate.</title>
        <authorList>
            <person name="Parent-Michaud M."/>
            <person name="Dufresne P.J."/>
            <person name="Fournier E."/>
            <person name="Martineau C."/>
            <person name="Moreira S."/>
            <person name="Perkins V."/>
            <person name="De Repentigny L."/>
            <person name="Dufresne S.F."/>
        </authorList>
    </citation>
    <scope>NUCLEOTIDE SEQUENCE [LARGE SCALE GENOMIC DNA]</scope>
    <source>
        <strain evidence="2">HMR AF 39</strain>
    </source>
</reference>
<feature type="signal peptide" evidence="1">
    <location>
        <begin position="1"/>
        <end position="16"/>
    </location>
</feature>
<comment type="caution">
    <text evidence="2">The sequence shown here is derived from an EMBL/GenBank/DDBJ whole genome shotgun (WGS) entry which is preliminary data.</text>
</comment>
<keyword evidence="1" id="KW-0732">Signal</keyword>
<evidence type="ECO:0000256" key="1">
    <source>
        <dbReference type="SAM" id="SignalP"/>
    </source>
</evidence>
<dbReference type="PANTHER" id="PTHR38049">
    <property type="entry name" value="RICIN B LECTIN DOMAIN-CONTAINING PROTEIN"/>
    <property type="match status" value="1"/>
</dbReference>
<evidence type="ECO:0000313" key="3">
    <source>
        <dbReference type="Proteomes" id="UP000215305"/>
    </source>
</evidence>
<feature type="chain" id="PRO_5017186156" evidence="1">
    <location>
        <begin position="17"/>
        <end position="217"/>
    </location>
</feature>